<feature type="compositionally biased region" description="Basic and acidic residues" evidence="1">
    <location>
        <begin position="19"/>
        <end position="31"/>
    </location>
</feature>
<feature type="compositionally biased region" description="Low complexity" evidence="1">
    <location>
        <begin position="182"/>
        <end position="209"/>
    </location>
</feature>
<feature type="compositionally biased region" description="Polar residues" evidence="1">
    <location>
        <begin position="374"/>
        <end position="404"/>
    </location>
</feature>
<organism evidence="2 3">
    <name type="scientific">Coniosporium apollinis</name>
    <dbReference type="NCBI Taxonomy" id="61459"/>
    <lineage>
        <taxon>Eukaryota</taxon>
        <taxon>Fungi</taxon>
        <taxon>Dikarya</taxon>
        <taxon>Ascomycota</taxon>
        <taxon>Pezizomycotina</taxon>
        <taxon>Dothideomycetes</taxon>
        <taxon>Dothideomycetes incertae sedis</taxon>
        <taxon>Coniosporium</taxon>
    </lineage>
</organism>
<name>A0ABQ9NZH4_9PEZI</name>
<protein>
    <submittedName>
        <fullName evidence="2">Uncharacterized protein</fullName>
    </submittedName>
</protein>
<evidence type="ECO:0000313" key="2">
    <source>
        <dbReference type="EMBL" id="KAJ9667121.1"/>
    </source>
</evidence>
<dbReference type="Proteomes" id="UP001172684">
    <property type="component" value="Unassembled WGS sequence"/>
</dbReference>
<comment type="caution">
    <text evidence="2">The sequence shown here is derived from an EMBL/GenBank/DDBJ whole genome shotgun (WGS) entry which is preliminary data.</text>
</comment>
<feature type="compositionally biased region" description="Polar residues" evidence="1">
    <location>
        <begin position="266"/>
        <end position="298"/>
    </location>
</feature>
<dbReference type="EMBL" id="JAPDRL010000014">
    <property type="protein sequence ID" value="KAJ9667121.1"/>
    <property type="molecule type" value="Genomic_DNA"/>
</dbReference>
<proteinExistence type="predicted"/>
<feature type="compositionally biased region" description="Polar residues" evidence="1">
    <location>
        <begin position="151"/>
        <end position="167"/>
    </location>
</feature>
<feature type="compositionally biased region" description="Pro residues" evidence="1">
    <location>
        <begin position="169"/>
        <end position="181"/>
    </location>
</feature>
<reference evidence="2" key="1">
    <citation type="submission" date="2022-10" db="EMBL/GenBank/DDBJ databases">
        <title>Culturing micro-colonial fungi from biological soil crusts in the Mojave desert and describing Neophaeococcomyces mojavensis, and introducing the new genera and species Taxawa tesnikishii.</title>
        <authorList>
            <person name="Kurbessoian T."/>
            <person name="Stajich J.E."/>
        </authorList>
    </citation>
    <scope>NUCLEOTIDE SEQUENCE</scope>
    <source>
        <strain evidence="2">TK_1</strain>
    </source>
</reference>
<evidence type="ECO:0000313" key="3">
    <source>
        <dbReference type="Proteomes" id="UP001172684"/>
    </source>
</evidence>
<gene>
    <name evidence="2" type="ORF">H2201_002640</name>
</gene>
<sequence>MPDFKEIAKSGWHPKSKSGKAEGGWRSEFKGADQIAGWIGKKKGSSSGEDAANRQSAPLSSLKDPAAFGPPPKHVGYHGGAAVPHKTTPDPSGWGAPIPQEEVQAQRRIAQRPTQQAEEEEEEKPPPGPYRVDTTGLSTANLPPPPVRRINNASPSPQLPAQRSTAPPAQRPKPNLPPRLPPRQNSHPDAYAPTAPPAYNETAQAQPAAAVASYVNQGALNRLGNAGVSVPGFNIGRTASPPVAPRTGTLPPPPTPAAPSGGVQSPPMNALQSSFSKLSTRSTPTDTAGNGSTGTTWAQKREALNTANTLCNDPSKASFSDARNAASTANNFRERHGEQVASGWKAASGLNQKYGISDRLNNYNNRDAIGGGTTAPQSNTAVPDTQQVSDNPWASERSPSTGTSAIGRKAPPPPPPIPKKRPELTGGAPPPIPLGSKPRGSSYQDKGQKTIYAMPPGDTQDFGGGG</sequence>
<accession>A0ABQ9NZH4</accession>
<feature type="region of interest" description="Disordered" evidence="1">
    <location>
        <begin position="235"/>
        <end position="466"/>
    </location>
</feature>
<keyword evidence="3" id="KW-1185">Reference proteome</keyword>
<evidence type="ECO:0000256" key="1">
    <source>
        <dbReference type="SAM" id="MobiDB-lite"/>
    </source>
</evidence>
<feature type="compositionally biased region" description="Polar residues" evidence="1">
    <location>
        <begin position="305"/>
        <end position="318"/>
    </location>
</feature>
<feature type="region of interest" description="Disordered" evidence="1">
    <location>
        <begin position="1"/>
        <end position="209"/>
    </location>
</feature>